<dbReference type="KEGG" id="tav:G4V39_00835"/>
<name>A0A6G7PTZ2_9BACT</name>
<accession>A0A6G7PTZ2</accession>
<dbReference type="EMBL" id="CP048877">
    <property type="protein sequence ID" value="QIJ70903.1"/>
    <property type="molecule type" value="Genomic_DNA"/>
</dbReference>
<organism evidence="1 2">
    <name type="scientific">Thermosulfuriphilus ammonigenes</name>
    <dbReference type="NCBI Taxonomy" id="1936021"/>
    <lineage>
        <taxon>Bacteria</taxon>
        <taxon>Pseudomonadati</taxon>
        <taxon>Thermodesulfobacteriota</taxon>
        <taxon>Thermodesulfobacteria</taxon>
        <taxon>Thermodesulfobacteriales</taxon>
        <taxon>Thermodesulfobacteriaceae</taxon>
        <taxon>Thermosulfuriphilus</taxon>
    </lineage>
</organism>
<keyword evidence="2" id="KW-1185">Reference proteome</keyword>
<dbReference type="RefSeq" id="WP_166031126.1">
    <property type="nucleotide sequence ID" value="NZ_CP048877.1"/>
</dbReference>
<dbReference type="AlphaFoldDB" id="A0A6G7PTZ2"/>
<evidence type="ECO:0000313" key="1">
    <source>
        <dbReference type="EMBL" id="QIJ70903.1"/>
    </source>
</evidence>
<sequence>MGNPWFEERRDLFERQALAGFIEAALYFHEIKEKPSIFEDLKGWLGSEKNKGPLWLLKDICHALWRDDLERTPRGVFFDWLIGSIFHEAMKLKEAAYLLERYRPLYEALERNYDYLPEDFSYSEFFEDIIEDRGRHLRRLQRLFQRAKRALFDLLPQMKDNPLVLRFLLEAQKNLEKLWGPDSLLEIFDLMFPGQPEMGFILAGESYLEGHWFDRARGAFLSALNLNPQAREAQSGLSLLERRLHEVRSNLRYVSL</sequence>
<reference evidence="1 2" key="1">
    <citation type="submission" date="2020-02" db="EMBL/GenBank/DDBJ databases">
        <title>Genome analysis of Thermosulfuriphilus ammonigenes ST65T, an anaerobic thermophilic chemolithoautotrophic bacterium isolated from a deep-sea hydrothermal vent.</title>
        <authorList>
            <person name="Slobodkina G."/>
            <person name="Allioux M."/>
            <person name="Merkel A."/>
            <person name="Alain K."/>
            <person name="Jebbar M."/>
            <person name="Slobodkin A."/>
        </authorList>
    </citation>
    <scope>NUCLEOTIDE SEQUENCE [LARGE SCALE GENOMIC DNA]</scope>
    <source>
        <strain evidence="1 2">ST65</strain>
    </source>
</reference>
<dbReference type="Proteomes" id="UP000502179">
    <property type="component" value="Chromosome"/>
</dbReference>
<evidence type="ECO:0000313" key="2">
    <source>
        <dbReference type="Proteomes" id="UP000502179"/>
    </source>
</evidence>
<protein>
    <submittedName>
        <fullName evidence="1">Uncharacterized protein</fullName>
    </submittedName>
</protein>
<proteinExistence type="predicted"/>
<gene>
    <name evidence="1" type="ORF">G4V39_00835</name>
</gene>